<comment type="caution">
    <text evidence="5">The sequence shown here is derived from an EMBL/GenBank/DDBJ whole genome shotgun (WGS) entry which is preliminary data.</text>
</comment>
<protein>
    <recommendedName>
        <fullName evidence="4">Cobalamin adenosyltransferase-like domain-containing protein</fullName>
    </recommendedName>
</protein>
<evidence type="ECO:0000259" key="4">
    <source>
        <dbReference type="Pfam" id="PF01923"/>
    </source>
</evidence>
<keyword evidence="6" id="KW-1185">Reference proteome</keyword>
<evidence type="ECO:0000256" key="3">
    <source>
        <dbReference type="ARBA" id="ARBA00022840"/>
    </source>
</evidence>
<sequence length="180" mass="20051">MERSKNLDEVCYPFIHESGPLCDFEVITDELCGNIGAAISEMPSAFPDLRDDLEALQPMAFHLNGSLRGRLAITEADISWAGERLSAYRREADGRAKGFVLPRGELPVPFLNLARSGAKKAIRQMVRIEEAGGEIPPVLPRFCNLLCNLFFAMILVINQRRGIDEIPFESKSYGPRTRNG</sequence>
<proteinExistence type="predicted"/>
<dbReference type="RefSeq" id="WP_367959577.1">
    <property type="nucleotide sequence ID" value="NZ_JBAKFK010000004.1"/>
</dbReference>
<dbReference type="Pfam" id="PF01923">
    <property type="entry name" value="Cob_adeno_trans"/>
    <property type="match status" value="1"/>
</dbReference>
<dbReference type="Gene3D" id="1.20.1200.10">
    <property type="entry name" value="Cobalamin adenosyltransferase-like"/>
    <property type="match status" value="1"/>
</dbReference>
<evidence type="ECO:0000313" key="6">
    <source>
        <dbReference type="Proteomes" id="UP001556709"/>
    </source>
</evidence>
<evidence type="ECO:0000256" key="2">
    <source>
        <dbReference type="ARBA" id="ARBA00022741"/>
    </source>
</evidence>
<dbReference type="Proteomes" id="UP001556709">
    <property type="component" value="Unassembled WGS sequence"/>
</dbReference>
<organism evidence="5 6">
    <name type="scientific">Spiribacter pallidus</name>
    <dbReference type="NCBI Taxonomy" id="1987936"/>
    <lineage>
        <taxon>Bacteria</taxon>
        <taxon>Pseudomonadati</taxon>
        <taxon>Pseudomonadota</taxon>
        <taxon>Gammaproteobacteria</taxon>
        <taxon>Chromatiales</taxon>
        <taxon>Ectothiorhodospiraceae</taxon>
        <taxon>Spiribacter</taxon>
    </lineage>
</organism>
<keyword evidence="2" id="KW-0547">Nucleotide-binding</keyword>
<reference evidence="5 6" key="1">
    <citation type="submission" date="2024-02" db="EMBL/GenBank/DDBJ databases">
        <title>New especies of Spiribacter isolated from saline water.</title>
        <authorList>
            <person name="Leon M.J."/>
            <person name="De La Haba R."/>
            <person name="Sanchez-Porro C."/>
            <person name="Ventosa A."/>
        </authorList>
    </citation>
    <scope>NUCLEOTIDE SEQUENCE [LARGE SCALE GENOMIC DNA]</scope>
    <source>
        <strain evidence="6">ag22IC6-390</strain>
    </source>
</reference>
<dbReference type="InterPro" id="IPR016030">
    <property type="entry name" value="CblAdoTrfase-like"/>
</dbReference>
<dbReference type="InterPro" id="IPR036451">
    <property type="entry name" value="CblAdoTrfase-like_sf"/>
</dbReference>
<dbReference type="EMBL" id="JBAKFM010000004">
    <property type="protein sequence ID" value="MEX0469842.1"/>
    <property type="molecule type" value="Genomic_DNA"/>
</dbReference>
<evidence type="ECO:0000313" key="5">
    <source>
        <dbReference type="EMBL" id="MEX0469842.1"/>
    </source>
</evidence>
<accession>A0ABV3TDZ2</accession>
<name>A0ABV3TDZ2_9GAMM</name>
<evidence type="ECO:0000256" key="1">
    <source>
        <dbReference type="ARBA" id="ARBA00022679"/>
    </source>
</evidence>
<gene>
    <name evidence="5" type="ORF">V6X73_08895</name>
</gene>
<keyword evidence="1" id="KW-0808">Transferase</keyword>
<dbReference type="SUPFAM" id="SSF89028">
    <property type="entry name" value="Cobalamin adenosyltransferase-like"/>
    <property type="match status" value="1"/>
</dbReference>
<keyword evidence="3" id="KW-0067">ATP-binding</keyword>
<feature type="domain" description="Cobalamin adenosyltransferase-like" evidence="4">
    <location>
        <begin position="28"/>
        <end position="156"/>
    </location>
</feature>